<dbReference type="InterPro" id="IPR004883">
    <property type="entry name" value="LOB"/>
</dbReference>
<keyword evidence="4" id="KW-1185">Reference proteome</keyword>
<evidence type="ECO:0000259" key="2">
    <source>
        <dbReference type="Pfam" id="PF03195"/>
    </source>
</evidence>
<reference evidence="3 4" key="1">
    <citation type="journal article" date="2018" name="Front. Plant Sci.">
        <title>Red Clover (Trifolium pratense) and Zigzag Clover (T. medium) - A Picture of Genomic Similarities and Differences.</title>
        <authorList>
            <person name="Dluhosova J."/>
            <person name="Istvanek J."/>
            <person name="Nedelnik J."/>
            <person name="Repkova J."/>
        </authorList>
    </citation>
    <scope>NUCLEOTIDE SEQUENCE [LARGE SCALE GENOMIC DNA]</scope>
    <source>
        <strain evidence="4">cv. 10/8</strain>
        <tissue evidence="3">Leaf</tissue>
    </source>
</reference>
<evidence type="ECO:0000313" key="4">
    <source>
        <dbReference type="Proteomes" id="UP000265520"/>
    </source>
</evidence>
<evidence type="ECO:0000256" key="1">
    <source>
        <dbReference type="ARBA" id="ARBA00005474"/>
    </source>
</evidence>
<dbReference type="AlphaFoldDB" id="A0A392S090"/>
<dbReference type="Pfam" id="PF03195">
    <property type="entry name" value="LOB"/>
    <property type="match status" value="1"/>
</dbReference>
<protein>
    <recommendedName>
        <fullName evidence="2">LOB domain-containing protein</fullName>
    </recommendedName>
</protein>
<sequence>MMEAVGIEVRHDLVGALAWEAAQRIRNPITGSHGMYIMMSAQNQALRNHNSLLTQVNSALKNDKNILEVRIQELETEVNDLRQPPAQETPNHQE</sequence>
<comment type="similarity">
    <text evidence="1">Belongs to the LOB domain-containing protein family.</text>
</comment>
<organism evidence="3 4">
    <name type="scientific">Trifolium medium</name>
    <dbReference type="NCBI Taxonomy" id="97028"/>
    <lineage>
        <taxon>Eukaryota</taxon>
        <taxon>Viridiplantae</taxon>
        <taxon>Streptophyta</taxon>
        <taxon>Embryophyta</taxon>
        <taxon>Tracheophyta</taxon>
        <taxon>Spermatophyta</taxon>
        <taxon>Magnoliopsida</taxon>
        <taxon>eudicotyledons</taxon>
        <taxon>Gunneridae</taxon>
        <taxon>Pentapetalae</taxon>
        <taxon>rosids</taxon>
        <taxon>fabids</taxon>
        <taxon>Fabales</taxon>
        <taxon>Fabaceae</taxon>
        <taxon>Papilionoideae</taxon>
        <taxon>50 kb inversion clade</taxon>
        <taxon>NPAAA clade</taxon>
        <taxon>Hologalegina</taxon>
        <taxon>IRL clade</taxon>
        <taxon>Trifolieae</taxon>
        <taxon>Trifolium</taxon>
    </lineage>
</organism>
<comment type="caution">
    <text evidence="3">The sequence shown here is derived from an EMBL/GenBank/DDBJ whole genome shotgun (WGS) entry which is preliminary data.</text>
</comment>
<dbReference type="EMBL" id="LXQA010290327">
    <property type="protein sequence ID" value="MCI41285.1"/>
    <property type="molecule type" value="Genomic_DNA"/>
</dbReference>
<name>A0A392S090_9FABA</name>
<dbReference type="Proteomes" id="UP000265520">
    <property type="component" value="Unassembled WGS sequence"/>
</dbReference>
<feature type="domain" description="LOB" evidence="2">
    <location>
        <begin position="2"/>
        <end position="51"/>
    </location>
</feature>
<proteinExistence type="inferred from homology"/>
<accession>A0A392S090</accession>
<evidence type="ECO:0000313" key="3">
    <source>
        <dbReference type="EMBL" id="MCI41285.1"/>
    </source>
</evidence>